<name>A0A2K1ICU9_PHYPA</name>
<reference evidence="1 3" key="1">
    <citation type="journal article" date="2008" name="Science">
        <title>The Physcomitrella genome reveals evolutionary insights into the conquest of land by plants.</title>
        <authorList>
            <person name="Rensing S."/>
            <person name="Lang D."/>
            <person name="Zimmer A."/>
            <person name="Terry A."/>
            <person name="Salamov A."/>
            <person name="Shapiro H."/>
            <person name="Nishiyama T."/>
            <person name="Perroud P.-F."/>
            <person name="Lindquist E."/>
            <person name="Kamisugi Y."/>
            <person name="Tanahashi T."/>
            <person name="Sakakibara K."/>
            <person name="Fujita T."/>
            <person name="Oishi K."/>
            <person name="Shin-I T."/>
            <person name="Kuroki Y."/>
            <person name="Toyoda A."/>
            <person name="Suzuki Y."/>
            <person name="Hashimoto A."/>
            <person name="Yamaguchi K."/>
            <person name="Sugano A."/>
            <person name="Kohara Y."/>
            <person name="Fujiyama A."/>
            <person name="Anterola A."/>
            <person name="Aoki S."/>
            <person name="Ashton N."/>
            <person name="Barbazuk W.B."/>
            <person name="Barker E."/>
            <person name="Bennetzen J."/>
            <person name="Bezanilla M."/>
            <person name="Blankenship R."/>
            <person name="Cho S.H."/>
            <person name="Dutcher S."/>
            <person name="Estelle M."/>
            <person name="Fawcett J.A."/>
            <person name="Gundlach H."/>
            <person name="Hanada K."/>
            <person name="Heyl A."/>
            <person name="Hicks K.A."/>
            <person name="Hugh J."/>
            <person name="Lohr M."/>
            <person name="Mayer K."/>
            <person name="Melkozernov A."/>
            <person name="Murata T."/>
            <person name="Nelson D."/>
            <person name="Pils B."/>
            <person name="Prigge M."/>
            <person name="Reiss B."/>
            <person name="Renner T."/>
            <person name="Rombauts S."/>
            <person name="Rushton P."/>
            <person name="Sanderfoot A."/>
            <person name="Schween G."/>
            <person name="Shiu S.-H."/>
            <person name="Stueber K."/>
            <person name="Theodoulou F.L."/>
            <person name="Tu H."/>
            <person name="Van de Peer Y."/>
            <person name="Verrier P.J."/>
            <person name="Waters E."/>
            <person name="Wood A."/>
            <person name="Yang L."/>
            <person name="Cove D."/>
            <person name="Cuming A."/>
            <person name="Hasebe M."/>
            <person name="Lucas S."/>
            <person name="Mishler D.B."/>
            <person name="Reski R."/>
            <person name="Grigoriev I."/>
            <person name="Quatrano R.S."/>
            <person name="Boore J.L."/>
        </authorList>
    </citation>
    <scope>NUCLEOTIDE SEQUENCE [LARGE SCALE GENOMIC DNA]</scope>
    <source>
        <strain evidence="2 3">cv. Gransden 2004</strain>
    </source>
</reference>
<evidence type="ECO:0000313" key="2">
    <source>
        <dbReference type="EnsemblPlants" id="Pp3c26_12740V3.1"/>
    </source>
</evidence>
<dbReference type="EnsemblPlants" id="Pp3c26_12740V3.1">
    <property type="protein sequence ID" value="Pp3c26_12740V3.1"/>
    <property type="gene ID" value="Pp3c26_12740"/>
</dbReference>
<sequence length="96" mass="11014">MTCEYVAGREALLQGKKGEVKVYVADISSTFCMQFSTFLEALATRFMKVLRRLSTIMVFCQETVLKVMQQRQAIKDSSLRFSSQRHGLQTRSLLLQ</sequence>
<reference evidence="2" key="3">
    <citation type="submission" date="2020-12" db="UniProtKB">
        <authorList>
            <consortium name="EnsemblPlants"/>
        </authorList>
    </citation>
    <scope>IDENTIFICATION</scope>
</reference>
<evidence type="ECO:0000313" key="1">
    <source>
        <dbReference type="EMBL" id="PNR27097.1"/>
    </source>
</evidence>
<protein>
    <submittedName>
        <fullName evidence="1 2">Uncharacterized protein</fullName>
    </submittedName>
</protein>
<dbReference type="EMBL" id="ABEU02000026">
    <property type="protein sequence ID" value="PNR27097.1"/>
    <property type="molecule type" value="Genomic_DNA"/>
</dbReference>
<evidence type="ECO:0000313" key="3">
    <source>
        <dbReference type="Proteomes" id="UP000006727"/>
    </source>
</evidence>
<organism evidence="1">
    <name type="scientific">Physcomitrium patens</name>
    <name type="common">Spreading-leaved earth moss</name>
    <name type="synonym">Physcomitrella patens</name>
    <dbReference type="NCBI Taxonomy" id="3218"/>
    <lineage>
        <taxon>Eukaryota</taxon>
        <taxon>Viridiplantae</taxon>
        <taxon>Streptophyta</taxon>
        <taxon>Embryophyta</taxon>
        <taxon>Bryophyta</taxon>
        <taxon>Bryophytina</taxon>
        <taxon>Bryopsida</taxon>
        <taxon>Funariidae</taxon>
        <taxon>Funariales</taxon>
        <taxon>Funariaceae</taxon>
        <taxon>Physcomitrium</taxon>
    </lineage>
</organism>
<dbReference type="InParanoid" id="A0A2K1ICU9"/>
<dbReference type="Proteomes" id="UP000006727">
    <property type="component" value="Chromosome 26"/>
</dbReference>
<dbReference type="PaxDb" id="3218-PP1S6_349V6.1"/>
<keyword evidence="3" id="KW-1185">Reference proteome</keyword>
<accession>A0A2K1ICU9</accession>
<dbReference type="AlphaFoldDB" id="A0A2K1ICU9"/>
<gene>
    <name evidence="1" type="ORF">PHYPA_030578</name>
</gene>
<dbReference type="Gramene" id="Pp3c26_12740V3.1">
    <property type="protein sequence ID" value="Pp3c26_12740V3.1"/>
    <property type="gene ID" value="Pp3c26_12740"/>
</dbReference>
<proteinExistence type="predicted"/>
<reference evidence="1 3" key="2">
    <citation type="journal article" date="2018" name="Plant J.">
        <title>The Physcomitrella patens chromosome-scale assembly reveals moss genome structure and evolution.</title>
        <authorList>
            <person name="Lang D."/>
            <person name="Ullrich K.K."/>
            <person name="Murat F."/>
            <person name="Fuchs J."/>
            <person name="Jenkins J."/>
            <person name="Haas F.B."/>
            <person name="Piednoel M."/>
            <person name="Gundlach H."/>
            <person name="Van Bel M."/>
            <person name="Meyberg R."/>
            <person name="Vives C."/>
            <person name="Morata J."/>
            <person name="Symeonidi A."/>
            <person name="Hiss M."/>
            <person name="Muchero W."/>
            <person name="Kamisugi Y."/>
            <person name="Saleh O."/>
            <person name="Blanc G."/>
            <person name="Decker E.L."/>
            <person name="van Gessel N."/>
            <person name="Grimwood J."/>
            <person name="Hayes R.D."/>
            <person name="Graham S.W."/>
            <person name="Gunter L.E."/>
            <person name="McDaniel S.F."/>
            <person name="Hoernstein S.N.W."/>
            <person name="Larsson A."/>
            <person name="Li F.W."/>
            <person name="Perroud P.F."/>
            <person name="Phillips J."/>
            <person name="Ranjan P."/>
            <person name="Rokshar D.S."/>
            <person name="Rothfels C.J."/>
            <person name="Schneider L."/>
            <person name="Shu S."/>
            <person name="Stevenson D.W."/>
            <person name="Thummler F."/>
            <person name="Tillich M."/>
            <person name="Villarreal Aguilar J.C."/>
            <person name="Widiez T."/>
            <person name="Wong G.K."/>
            <person name="Wymore A."/>
            <person name="Zhang Y."/>
            <person name="Zimmer A.D."/>
            <person name="Quatrano R.S."/>
            <person name="Mayer K.F.X."/>
            <person name="Goodstein D."/>
            <person name="Casacuberta J.M."/>
            <person name="Vandepoele K."/>
            <person name="Reski R."/>
            <person name="Cuming A.C."/>
            <person name="Tuskan G.A."/>
            <person name="Maumus F."/>
            <person name="Salse J."/>
            <person name="Schmutz J."/>
            <person name="Rensing S.A."/>
        </authorList>
    </citation>
    <scope>NUCLEOTIDE SEQUENCE [LARGE SCALE GENOMIC DNA]</scope>
    <source>
        <strain evidence="2 3">cv. Gransden 2004</strain>
    </source>
</reference>